<dbReference type="EMBL" id="HBHI01027795">
    <property type="protein sequence ID" value="CAD9697234.1"/>
    <property type="molecule type" value="Transcribed_RNA"/>
</dbReference>
<organism evidence="1">
    <name type="scientific">Eucampia antarctica</name>
    <dbReference type="NCBI Taxonomy" id="49252"/>
    <lineage>
        <taxon>Eukaryota</taxon>
        <taxon>Sar</taxon>
        <taxon>Stramenopiles</taxon>
        <taxon>Ochrophyta</taxon>
        <taxon>Bacillariophyta</taxon>
        <taxon>Mediophyceae</taxon>
        <taxon>Biddulphiophycidae</taxon>
        <taxon>Hemiaulales</taxon>
        <taxon>Hemiaulaceae</taxon>
        <taxon>Eucampia</taxon>
    </lineage>
</organism>
<accession>A0A7S2SFY5</accession>
<gene>
    <name evidence="1" type="ORF">EANT1437_LOCUS14233</name>
</gene>
<proteinExistence type="predicted"/>
<dbReference type="AlphaFoldDB" id="A0A7S2SFY5"/>
<sequence>MSKLITTSEVESSSTEELTSNNRVRGCMVIRTLDDSLHRKQDSVLRDRARLRRKVRSAGASGLTLQESLHQKLKIDDSISTHSCAGRIESSSKDMILNVGFNLVNIREYPITLGENPGVSGGPSLTIDWEPQAEVKLPLERYESTRPPRRNYVEMSIPKNVRMKMLQTNGHTKKEILASVKRTNISRINRKKTVAMMHLHDSQEAFEDCKRGFRHIVTFKKHKKKERALLDLSDQFQRQRAIEAIQAENEAAAEEVRMMKEIEKVSAEIEKKKNIEVKGFPTTQISSDEKEHLASVCSDDMQKDENMVIELKHSITQDSVSNSPLCLSKPIISCEES</sequence>
<evidence type="ECO:0000313" key="1">
    <source>
        <dbReference type="EMBL" id="CAD9697234.1"/>
    </source>
</evidence>
<reference evidence="1" key="1">
    <citation type="submission" date="2021-01" db="EMBL/GenBank/DDBJ databases">
        <authorList>
            <person name="Corre E."/>
            <person name="Pelletier E."/>
            <person name="Niang G."/>
            <person name="Scheremetjew M."/>
            <person name="Finn R."/>
            <person name="Kale V."/>
            <person name="Holt S."/>
            <person name="Cochrane G."/>
            <person name="Meng A."/>
            <person name="Brown T."/>
            <person name="Cohen L."/>
        </authorList>
    </citation>
    <scope>NUCLEOTIDE SEQUENCE</scope>
    <source>
        <strain evidence="1">CCMP1452</strain>
    </source>
</reference>
<protein>
    <submittedName>
        <fullName evidence="1">Uncharacterized protein</fullName>
    </submittedName>
</protein>
<name>A0A7S2SFY5_9STRA</name>